<evidence type="ECO:0000313" key="2">
    <source>
        <dbReference type="Proteomes" id="UP000192674"/>
    </source>
</evidence>
<reference evidence="1 2" key="1">
    <citation type="submission" date="2017-04" db="EMBL/GenBank/DDBJ databases">
        <authorList>
            <person name="Afonso C.L."/>
            <person name="Miller P.J."/>
            <person name="Scott M.A."/>
            <person name="Spackman E."/>
            <person name="Goraichik I."/>
            <person name="Dimitrov K.M."/>
            <person name="Suarez D.L."/>
            <person name="Swayne D.E."/>
        </authorList>
    </citation>
    <scope>NUCLEOTIDE SEQUENCE [LARGE SCALE GENOMIC DNA]</scope>
    <source>
        <strain evidence="1 2">DSM 43828</strain>
    </source>
</reference>
<sequence>MDDLAKCDVCGNEYWMAFEVRTVSGDVYTFDSFECAIQKLAPRCEHCECRILGHGVEVEGRFFCCAHCARQGASGLGTQIRDTVGALPG</sequence>
<keyword evidence="2" id="KW-1185">Reference proteome</keyword>
<proteinExistence type="predicted"/>
<dbReference type="AlphaFoldDB" id="A0A1W2FQ06"/>
<name>A0A1W2FQ06_KIBAR</name>
<accession>A0A1W2FQ06</accession>
<dbReference type="EMBL" id="FWXV01000009">
    <property type="protein sequence ID" value="SMD23736.1"/>
    <property type="molecule type" value="Genomic_DNA"/>
</dbReference>
<dbReference type="Proteomes" id="UP000192674">
    <property type="component" value="Unassembled WGS sequence"/>
</dbReference>
<organism evidence="1 2">
    <name type="scientific">Kibdelosporangium aridum</name>
    <dbReference type="NCBI Taxonomy" id="2030"/>
    <lineage>
        <taxon>Bacteria</taxon>
        <taxon>Bacillati</taxon>
        <taxon>Actinomycetota</taxon>
        <taxon>Actinomycetes</taxon>
        <taxon>Pseudonocardiales</taxon>
        <taxon>Pseudonocardiaceae</taxon>
        <taxon>Kibdelosporangium</taxon>
    </lineage>
</organism>
<gene>
    <name evidence="1" type="ORF">SAMN05661093_08188</name>
</gene>
<evidence type="ECO:0008006" key="3">
    <source>
        <dbReference type="Google" id="ProtNLM"/>
    </source>
</evidence>
<protein>
    <recommendedName>
        <fullName evidence="3">Prokaryotic metallothionein</fullName>
    </recommendedName>
</protein>
<evidence type="ECO:0000313" key="1">
    <source>
        <dbReference type="EMBL" id="SMD23736.1"/>
    </source>
</evidence>